<dbReference type="OrthoDB" id="9841624at2"/>
<dbReference type="RefSeq" id="WP_143849470.1">
    <property type="nucleotide sequence ID" value="NZ_FXYD01000001.1"/>
</dbReference>
<keyword evidence="2" id="KW-0732">Signal</keyword>
<evidence type="ECO:0000256" key="2">
    <source>
        <dbReference type="SAM" id="SignalP"/>
    </source>
</evidence>
<evidence type="ECO:0000313" key="4">
    <source>
        <dbReference type="Proteomes" id="UP000203464"/>
    </source>
</evidence>
<keyword evidence="4" id="KW-1185">Reference proteome</keyword>
<feature type="signal peptide" evidence="2">
    <location>
        <begin position="1"/>
        <end position="22"/>
    </location>
</feature>
<evidence type="ECO:0000313" key="3">
    <source>
        <dbReference type="EMBL" id="SMX31087.1"/>
    </source>
</evidence>
<reference evidence="4" key="1">
    <citation type="submission" date="2017-05" db="EMBL/GenBank/DDBJ databases">
        <authorList>
            <person name="Rodrigo-Torres L."/>
            <person name="Arahal R. D."/>
            <person name="Lucena T."/>
        </authorList>
    </citation>
    <scope>NUCLEOTIDE SEQUENCE [LARGE SCALE GENOMIC DNA]</scope>
    <source>
        <strain evidence="4">CECT 8868</strain>
    </source>
</reference>
<name>A0A238JLP1_9RHOB</name>
<protein>
    <recommendedName>
        <fullName evidence="5">DUF2059 domain-containing protein</fullName>
    </recommendedName>
</protein>
<evidence type="ECO:0000256" key="1">
    <source>
        <dbReference type="SAM" id="MobiDB-lite"/>
    </source>
</evidence>
<gene>
    <name evidence="3" type="ORF">OCA8868_00183</name>
</gene>
<feature type="region of interest" description="Disordered" evidence="1">
    <location>
        <begin position="247"/>
        <end position="266"/>
    </location>
</feature>
<organism evidence="3 4">
    <name type="scientific">Octadecabacter ascidiaceicola</name>
    <dbReference type="NCBI Taxonomy" id="1655543"/>
    <lineage>
        <taxon>Bacteria</taxon>
        <taxon>Pseudomonadati</taxon>
        <taxon>Pseudomonadota</taxon>
        <taxon>Alphaproteobacteria</taxon>
        <taxon>Rhodobacterales</taxon>
        <taxon>Roseobacteraceae</taxon>
        <taxon>Octadecabacter</taxon>
    </lineage>
</organism>
<proteinExistence type="predicted"/>
<dbReference type="AlphaFoldDB" id="A0A238JLP1"/>
<dbReference type="EMBL" id="FXYD01000001">
    <property type="protein sequence ID" value="SMX31087.1"/>
    <property type="molecule type" value="Genomic_DNA"/>
</dbReference>
<dbReference type="Proteomes" id="UP000203464">
    <property type="component" value="Unassembled WGS sequence"/>
</dbReference>
<accession>A0A238JLP1</accession>
<evidence type="ECO:0008006" key="5">
    <source>
        <dbReference type="Google" id="ProtNLM"/>
    </source>
</evidence>
<feature type="chain" id="PRO_5013371361" description="DUF2059 domain-containing protein" evidence="2">
    <location>
        <begin position="23"/>
        <end position="266"/>
    </location>
</feature>
<sequence>MSSLCRAFILAVFLPSMQTAFAAPYADAQLIIQRSTGAEWDTLVEQTLRAAFVQAYFGPISDRSVRIADGEAFAALIPNEEVAPYEDQMRAVPLELMMHYYSADQLASIAAIMRIDETATLEDIKSNALSERAEAALAQARADAQVSGADDAATQELEALTAQLNAFSAMVESGLGESMAQDIGVGMGALTKLMSFSREISQLERHANNPVTIAAIETDGVLAFSNPVQHRSLLREITSHPAAIASDEGATAQETGGIRFIRPPVQ</sequence>